<evidence type="ECO:0000256" key="5">
    <source>
        <dbReference type="ARBA" id="ARBA00022692"/>
    </source>
</evidence>
<evidence type="ECO:0000313" key="10">
    <source>
        <dbReference type="EMBL" id="SMD20572.1"/>
    </source>
</evidence>
<dbReference type="Pfam" id="PF13231">
    <property type="entry name" value="PMT_2"/>
    <property type="match status" value="1"/>
</dbReference>
<keyword evidence="6 8" id="KW-1133">Transmembrane helix</keyword>
<name>A0A1Y5XWN4_KIBAR</name>
<gene>
    <name evidence="10" type="ORF">SAMN05661093_06484</name>
</gene>
<organism evidence="10 11">
    <name type="scientific">Kibdelosporangium aridum</name>
    <dbReference type="NCBI Taxonomy" id="2030"/>
    <lineage>
        <taxon>Bacteria</taxon>
        <taxon>Bacillati</taxon>
        <taxon>Actinomycetota</taxon>
        <taxon>Actinomycetes</taxon>
        <taxon>Pseudonocardiales</taxon>
        <taxon>Pseudonocardiaceae</taxon>
        <taxon>Kibdelosporangium</taxon>
    </lineage>
</organism>
<feature type="transmembrane region" description="Helical" evidence="8">
    <location>
        <begin position="358"/>
        <end position="380"/>
    </location>
</feature>
<sequence>MGVPATPDTAASAAVGPRYQWPTRAHSRGGTVPAMVLIMGAGGFLRVWALGEVGFNSDEAVYAGQAAALAGDPTLTGLFPVFRAHPLLFQAMLSLGFSVWVSDTGARLLSATFGLSTVVAVYLLGKLLYGRKTGLAAAFFLAVMPYHVVVTRQVLLDGPETFFAVVVLYCTARFCAERTPRWLYSAAAVMGLTLLTKESAAILVLALLVFFVLHQELRIRPRDLLVALVILTAVVVAYPLSLSLSGRTSTGQNYLVWQLFRPANHGISFYGETMSPAVGPAVIVLAAGGLWLLRRQSTWREWLLVCWMVVPLVFFHLWPVKGYQYLLPIVPVLAVLAARTVVHVAVPRLSDRRPAAARWARATVVLAVGASLAVPAWLAVNPAPSTTFLAGSGGVPAGREAGRWIEANLPQGSRLMTVGPSMANLVRFYGHRTAFALSVSPNPLSRNPSYEPIDNPDRELRNGDLQYVVWDAFSASRAPFFGDRLMRYVHKYNGVAVHTETVEVAGADGRTTPKPVIIIYEVRP</sequence>
<evidence type="ECO:0000256" key="6">
    <source>
        <dbReference type="ARBA" id="ARBA00022989"/>
    </source>
</evidence>
<evidence type="ECO:0000256" key="1">
    <source>
        <dbReference type="ARBA" id="ARBA00004651"/>
    </source>
</evidence>
<feature type="transmembrane region" description="Helical" evidence="8">
    <location>
        <begin position="224"/>
        <end position="244"/>
    </location>
</feature>
<dbReference type="PANTHER" id="PTHR33908:SF11">
    <property type="entry name" value="MEMBRANE PROTEIN"/>
    <property type="match status" value="1"/>
</dbReference>
<feature type="transmembrane region" description="Helical" evidence="8">
    <location>
        <begin position="136"/>
        <end position="155"/>
    </location>
</feature>
<keyword evidence="4 10" id="KW-0808">Transferase</keyword>
<evidence type="ECO:0000259" key="9">
    <source>
        <dbReference type="Pfam" id="PF13231"/>
    </source>
</evidence>
<dbReference type="PANTHER" id="PTHR33908">
    <property type="entry name" value="MANNOSYLTRANSFERASE YKCB-RELATED"/>
    <property type="match status" value="1"/>
</dbReference>
<evidence type="ECO:0000256" key="7">
    <source>
        <dbReference type="ARBA" id="ARBA00023136"/>
    </source>
</evidence>
<proteinExistence type="predicted"/>
<feature type="transmembrane region" description="Helical" evidence="8">
    <location>
        <begin position="105"/>
        <end position="124"/>
    </location>
</feature>
<keyword evidence="5 8" id="KW-0812">Transmembrane</keyword>
<accession>A0A1Y5XWN4</accession>
<dbReference type="GO" id="GO:0005886">
    <property type="term" value="C:plasma membrane"/>
    <property type="evidence" value="ECO:0007669"/>
    <property type="project" value="UniProtKB-SubCell"/>
</dbReference>
<feature type="domain" description="Glycosyltransferase RgtA/B/C/D-like" evidence="9">
    <location>
        <begin position="85"/>
        <end position="239"/>
    </location>
</feature>
<evidence type="ECO:0000256" key="3">
    <source>
        <dbReference type="ARBA" id="ARBA00022676"/>
    </source>
</evidence>
<dbReference type="GO" id="GO:0009103">
    <property type="term" value="P:lipopolysaccharide biosynthetic process"/>
    <property type="evidence" value="ECO:0007669"/>
    <property type="project" value="UniProtKB-ARBA"/>
</dbReference>
<protein>
    <submittedName>
        <fullName evidence="10">4-amino-4-deoxy-L-arabinose transferase</fullName>
    </submittedName>
</protein>
<evidence type="ECO:0000256" key="2">
    <source>
        <dbReference type="ARBA" id="ARBA00022475"/>
    </source>
</evidence>
<dbReference type="EMBL" id="FWXV01000006">
    <property type="protein sequence ID" value="SMD20572.1"/>
    <property type="molecule type" value="Genomic_DNA"/>
</dbReference>
<reference evidence="10 11" key="1">
    <citation type="submission" date="2017-04" db="EMBL/GenBank/DDBJ databases">
        <authorList>
            <person name="Afonso C.L."/>
            <person name="Miller P.J."/>
            <person name="Scott M.A."/>
            <person name="Spackman E."/>
            <person name="Goraichik I."/>
            <person name="Dimitrov K.M."/>
            <person name="Suarez D.L."/>
            <person name="Swayne D.E."/>
        </authorList>
    </citation>
    <scope>NUCLEOTIDE SEQUENCE [LARGE SCALE GENOMIC DNA]</scope>
    <source>
        <strain evidence="10 11">DSM 43828</strain>
    </source>
</reference>
<keyword evidence="11" id="KW-1185">Reference proteome</keyword>
<dbReference type="GO" id="GO:0016763">
    <property type="term" value="F:pentosyltransferase activity"/>
    <property type="evidence" value="ECO:0007669"/>
    <property type="project" value="TreeGrafter"/>
</dbReference>
<evidence type="ECO:0000256" key="8">
    <source>
        <dbReference type="SAM" id="Phobius"/>
    </source>
</evidence>
<feature type="transmembrane region" description="Helical" evidence="8">
    <location>
        <begin position="274"/>
        <end position="293"/>
    </location>
</feature>
<keyword evidence="2" id="KW-1003">Cell membrane</keyword>
<dbReference type="AlphaFoldDB" id="A0A1Y5XWN4"/>
<dbReference type="InterPro" id="IPR038731">
    <property type="entry name" value="RgtA/B/C-like"/>
</dbReference>
<dbReference type="Proteomes" id="UP000192674">
    <property type="component" value="Unassembled WGS sequence"/>
</dbReference>
<feature type="transmembrane region" description="Helical" evidence="8">
    <location>
        <begin position="182"/>
        <end position="212"/>
    </location>
</feature>
<dbReference type="InterPro" id="IPR050297">
    <property type="entry name" value="LipidA_mod_glycosyltrf_83"/>
</dbReference>
<feature type="transmembrane region" description="Helical" evidence="8">
    <location>
        <begin position="325"/>
        <end position="346"/>
    </location>
</feature>
<keyword evidence="3" id="KW-0328">Glycosyltransferase</keyword>
<evidence type="ECO:0000313" key="11">
    <source>
        <dbReference type="Proteomes" id="UP000192674"/>
    </source>
</evidence>
<keyword evidence="7 8" id="KW-0472">Membrane</keyword>
<feature type="transmembrane region" description="Helical" evidence="8">
    <location>
        <begin position="302"/>
        <end position="319"/>
    </location>
</feature>
<comment type="subcellular location">
    <subcellularLocation>
        <location evidence="1">Cell membrane</location>
        <topology evidence="1">Multi-pass membrane protein</topology>
    </subcellularLocation>
</comment>
<feature type="transmembrane region" description="Helical" evidence="8">
    <location>
        <begin position="30"/>
        <end position="49"/>
    </location>
</feature>
<evidence type="ECO:0000256" key="4">
    <source>
        <dbReference type="ARBA" id="ARBA00022679"/>
    </source>
</evidence>